<feature type="repeat" description="TPR" evidence="3">
    <location>
        <begin position="304"/>
        <end position="337"/>
    </location>
</feature>
<gene>
    <name evidence="4" type="ORF">F0919_07005</name>
</gene>
<dbReference type="InterPro" id="IPR050498">
    <property type="entry name" value="Ycf3"/>
</dbReference>
<evidence type="ECO:0000256" key="1">
    <source>
        <dbReference type="ARBA" id="ARBA00022737"/>
    </source>
</evidence>
<proteinExistence type="predicted"/>
<sequence>MRLSYFCSGSKLKYVSKIMLKIIAPFFILGMILVSCGSSQPEETNPAYHNPTVQPLTDSIRENPNDAALYFRRAEALSQINNDSLALVDVIKAQSLDKNNQQYSFTIGYLNLQLGHTDAAIKALQENLKVSSGNVNTRILLAKAFLADNKVEDAKHQVNQILAAAPQHAGAMLMQAEIFAAQKDTASAINTLLAVLKTDPLNYQASYGLATLYSESDNDMAVPQYQQTFRLDTMDVTPLYDLASFYADRKDIPKAKEFYTDCILRDRDYTDAYIALGKIFYQEKNTEKALRHFNMAIESQPNDAEAYFYKGQCFETMHQKDSAVVAYNQSLVFNPNLKDAMDGLRRLK</sequence>
<dbReference type="PROSITE" id="PS50293">
    <property type="entry name" value="TPR_REGION"/>
    <property type="match status" value="1"/>
</dbReference>
<accession>A0A5M6CQL4</accession>
<dbReference type="Gene3D" id="1.25.40.10">
    <property type="entry name" value="Tetratricopeptide repeat domain"/>
    <property type="match status" value="2"/>
</dbReference>
<organism evidence="4 5">
    <name type="scientific">Taibaiella lutea</name>
    <dbReference type="NCBI Taxonomy" id="2608001"/>
    <lineage>
        <taxon>Bacteria</taxon>
        <taxon>Pseudomonadati</taxon>
        <taxon>Bacteroidota</taxon>
        <taxon>Chitinophagia</taxon>
        <taxon>Chitinophagales</taxon>
        <taxon>Chitinophagaceae</taxon>
        <taxon>Taibaiella</taxon>
    </lineage>
</organism>
<keyword evidence="1" id="KW-0677">Repeat</keyword>
<reference evidence="4 5" key="1">
    <citation type="submission" date="2019-09" db="EMBL/GenBank/DDBJ databases">
        <title>Genome sequence and assembly of Taibaiella sp.</title>
        <authorList>
            <person name="Chhetri G."/>
        </authorList>
    </citation>
    <scope>NUCLEOTIDE SEQUENCE [LARGE SCALE GENOMIC DNA]</scope>
    <source>
        <strain evidence="4 5">KVB11</strain>
    </source>
</reference>
<dbReference type="EMBL" id="VWSH01000001">
    <property type="protein sequence ID" value="KAA5537417.1"/>
    <property type="molecule type" value="Genomic_DNA"/>
</dbReference>
<dbReference type="AlphaFoldDB" id="A0A5M6CQL4"/>
<dbReference type="PROSITE" id="PS50005">
    <property type="entry name" value="TPR"/>
    <property type="match status" value="2"/>
</dbReference>
<dbReference type="InterPro" id="IPR019734">
    <property type="entry name" value="TPR_rpt"/>
</dbReference>
<dbReference type="Proteomes" id="UP000323632">
    <property type="component" value="Unassembled WGS sequence"/>
</dbReference>
<dbReference type="InterPro" id="IPR011990">
    <property type="entry name" value="TPR-like_helical_dom_sf"/>
</dbReference>
<evidence type="ECO:0000313" key="4">
    <source>
        <dbReference type="EMBL" id="KAA5537417.1"/>
    </source>
</evidence>
<dbReference type="SMART" id="SM00028">
    <property type="entry name" value="TPR"/>
    <property type="match status" value="7"/>
</dbReference>
<protein>
    <submittedName>
        <fullName evidence="4">Tetratricopeptide repeat protein</fullName>
    </submittedName>
</protein>
<keyword evidence="2 3" id="KW-0802">TPR repeat</keyword>
<name>A0A5M6CQL4_9BACT</name>
<evidence type="ECO:0000256" key="3">
    <source>
        <dbReference type="PROSITE-ProRule" id="PRU00339"/>
    </source>
</evidence>
<evidence type="ECO:0000256" key="2">
    <source>
        <dbReference type="ARBA" id="ARBA00022803"/>
    </source>
</evidence>
<evidence type="ECO:0000313" key="5">
    <source>
        <dbReference type="Proteomes" id="UP000323632"/>
    </source>
</evidence>
<dbReference type="Pfam" id="PF14559">
    <property type="entry name" value="TPR_19"/>
    <property type="match status" value="2"/>
</dbReference>
<dbReference type="PANTHER" id="PTHR44858">
    <property type="entry name" value="TETRATRICOPEPTIDE REPEAT PROTEIN 6"/>
    <property type="match status" value="1"/>
</dbReference>
<comment type="caution">
    <text evidence="4">The sequence shown here is derived from an EMBL/GenBank/DDBJ whole genome shotgun (WGS) entry which is preliminary data.</text>
</comment>
<dbReference type="SUPFAM" id="SSF48452">
    <property type="entry name" value="TPR-like"/>
    <property type="match status" value="2"/>
</dbReference>
<feature type="repeat" description="TPR" evidence="3">
    <location>
        <begin position="270"/>
        <end position="303"/>
    </location>
</feature>
<dbReference type="PANTHER" id="PTHR44858:SF1">
    <property type="entry name" value="UDP-N-ACETYLGLUCOSAMINE--PEPTIDE N-ACETYLGLUCOSAMINYLTRANSFERASE SPINDLY-RELATED"/>
    <property type="match status" value="1"/>
</dbReference>
<keyword evidence="5" id="KW-1185">Reference proteome</keyword>